<dbReference type="RefSeq" id="XP_010507174.1">
    <property type="nucleotide sequence ID" value="XM_010508872.1"/>
</dbReference>
<gene>
    <name evidence="3" type="primary">LOC104783756</name>
</gene>
<evidence type="ECO:0000259" key="1">
    <source>
        <dbReference type="PROSITE" id="PS50879"/>
    </source>
</evidence>
<proteinExistence type="predicted"/>
<protein>
    <submittedName>
        <fullName evidence="3">Uncharacterized protein LOC104783756</fullName>
    </submittedName>
</protein>
<dbReference type="Pfam" id="PF13966">
    <property type="entry name" value="zf-RVT"/>
    <property type="match status" value="1"/>
</dbReference>
<dbReference type="PROSITE" id="PS50879">
    <property type="entry name" value="RNASE_H_1"/>
    <property type="match status" value="1"/>
</dbReference>
<sequence>MDAKLGHRPSHAWRSIYQGIQLAKQGLKWRIGDGNTVIIWQDLWIDNPPHPARRANPSQLNPNSLKVVDLLTPSTNQWNEEKLRELVHSEDISLIRRIRPRLAKVPDIPIWTFTNNGHYSVKSGYHQLTKVEDETVPSANKLWKSLWSLQVPPKIKHFWWRALHNALPVAETLVLRNINIPRECHFCGEAQETIIHLLFHCRTSREVWELSHVPITAGQLDSHNFLARIIQILLSAKNVDSPKEYIFPFIGWRIWKACNALLYNSKRWSIPDIIRKALMDFRLWKEAQNGLLSYDNKHGHQEKINIATNNAILNQTNSFYCYTDGSWLNNQSRAGIGWTLPNTQGKCILKGSSSIEPTNSALEAEAIAIKEALLQIRHLDYYPVVFCGDSKTIYTYL</sequence>
<keyword evidence="2" id="KW-1185">Reference proteome</keyword>
<feature type="domain" description="RNase H type-1" evidence="1">
    <location>
        <begin position="315"/>
        <end position="397"/>
    </location>
</feature>
<reference evidence="2" key="1">
    <citation type="journal article" date="2014" name="Nat. Commun.">
        <title>The emerging biofuel crop Camelina sativa retains a highly undifferentiated hexaploid genome structure.</title>
        <authorList>
            <person name="Kagale S."/>
            <person name="Koh C."/>
            <person name="Nixon J."/>
            <person name="Bollina V."/>
            <person name="Clarke W.E."/>
            <person name="Tuteja R."/>
            <person name="Spillane C."/>
            <person name="Robinson S.J."/>
            <person name="Links M.G."/>
            <person name="Clarke C."/>
            <person name="Higgins E.E."/>
            <person name="Huebert T."/>
            <person name="Sharpe A.G."/>
            <person name="Parkin I.A."/>
        </authorList>
    </citation>
    <scope>NUCLEOTIDE SEQUENCE [LARGE SCALE GENOMIC DNA]</scope>
    <source>
        <strain evidence="2">cv. DH55</strain>
    </source>
</reference>
<dbReference type="InterPro" id="IPR002156">
    <property type="entry name" value="RNaseH_domain"/>
</dbReference>
<dbReference type="Proteomes" id="UP000694864">
    <property type="component" value="Chromosome 4"/>
</dbReference>
<dbReference type="InterPro" id="IPR026960">
    <property type="entry name" value="RVT-Znf"/>
</dbReference>
<accession>A0ABM0YX15</accession>
<dbReference type="GeneID" id="104783756"/>
<dbReference type="CDD" id="cd06222">
    <property type="entry name" value="RNase_H_like"/>
    <property type="match status" value="1"/>
</dbReference>
<dbReference type="Pfam" id="PF13456">
    <property type="entry name" value="RVT_3"/>
    <property type="match status" value="1"/>
</dbReference>
<dbReference type="InterPro" id="IPR044730">
    <property type="entry name" value="RNase_H-like_dom_plant"/>
</dbReference>
<dbReference type="PANTHER" id="PTHR34146">
    <property type="entry name" value="POLYNUCLEOTIDYL TRANSFERASE, RIBONUCLEASE H-LIKE SUPERFAMILY PROTEIN-RELATED"/>
    <property type="match status" value="1"/>
</dbReference>
<evidence type="ECO:0000313" key="2">
    <source>
        <dbReference type="Proteomes" id="UP000694864"/>
    </source>
</evidence>
<dbReference type="PANTHER" id="PTHR34146:SF3">
    <property type="entry name" value="POLYNUCLEOTIDYL TRANSFERASE, RIBONUCLEASE H-LIKE SUPERFAMILY PROTEIN"/>
    <property type="match status" value="1"/>
</dbReference>
<organism evidence="2 3">
    <name type="scientific">Camelina sativa</name>
    <name type="common">False flax</name>
    <name type="synonym">Myagrum sativum</name>
    <dbReference type="NCBI Taxonomy" id="90675"/>
    <lineage>
        <taxon>Eukaryota</taxon>
        <taxon>Viridiplantae</taxon>
        <taxon>Streptophyta</taxon>
        <taxon>Embryophyta</taxon>
        <taxon>Tracheophyta</taxon>
        <taxon>Spermatophyta</taxon>
        <taxon>Magnoliopsida</taxon>
        <taxon>eudicotyledons</taxon>
        <taxon>Gunneridae</taxon>
        <taxon>Pentapetalae</taxon>
        <taxon>rosids</taxon>
        <taxon>malvids</taxon>
        <taxon>Brassicales</taxon>
        <taxon>Brassicaceae</taxon>
        <taxon>Camelineae</taxon>
        <taxon>Camelina</taxon>
    </lineage>
</organism>
<evidence type="ECO:0000313" key="3">
    <source>
        <dbReference type="RefSeq" id="XP_010507174.1"/>
    </source>
</evidence>
<dbReference type="SUPFAM" id="SSF53098">
    <property type="entry name" value="Ribonuclease H-like"/>
    <property type="match status" value="1"/>
</dbReference>
<reference evidence="3" key="2">
    <citation type="submission" date="2025-08" db="UniProtKB">
        <authorList>
            <consortium name="RefSeq"/>
        </authorList>
    </citation>
    <scope>IDENTIFICATION</scope>
    <source>
        <tissue evidence="3">Leaf</tissue>
    </source>
</reference>
<dbReference type="InterPro" id="IPR036397">
    <property type="entry name" value="RNaseH_sf"/>
</dbReference>
<dbReference type="InterPro" id="IPR012337">
    <property type="entry name" value="RNaseH-like_sf"/>
</dbReference>
<dbReference type="Gene3D" id="3.30.420.10">
    <property type="entry name" value="Ribonuclease H-like superfamily/Ribonuclease H"/>
    <property type="match status" value="1"/>
</dbReference>
<name>A0ABM0YX15_CAMSA</name>